<dbReference type="GO" id="GO:0005737">
    <property type="term" value="C:cytoplasm"/>
    <property type="evidence" value="ECO:0007669"/>
    <property type="project" value="TreeGrafter"/>
</dbReference>
<dbReference type="NCBIfam" id="TIGR00654">
    <property type="entry name" value="PhzF_family"/>
    <property type="match status" value="1"/>
</dbReference>
<evidence type="ECO:0000256" key="3">
    <source>
        <dbReference type="PIRSR" id="PIRSR016184-1"/>
    </source>
</evidence>
<proteinExistence type="inferred from homology"/>
<feature type="active site" evidence="3">
    <location>
        <position position="47"/>
    </location>
</feature>
<dbReference type="EMBL" id="JACYXZ010000003">
    <property type="protein sequence ID" value="MBD8870678.1"/>
    <property type="molecule type" value="Genomic_DNA"/>
</dbReference>
<dbReference type="PANTHER" id="PTHR13774:SF39">
    <property type="entry name" value="BIOSYNTHESIS PROTEIN, PUTATIVE-RELATED"/>
    <property type="match status" value="1"/>
</dbReference>
<dbReference type="Proteomes" id="UP000616839">
    <property type="component" value="Unassembled WGS sequence"/>
</dbReference>
<evidence type="ECO:0000256" key="1">
    <source>
        <dbReference type="ARBA" id="ARBA00008270"/>
    </source>
</evidence>
<reference evidence="4" key="1">
    <citation type="submission" date="2020-09" db="EMBL/GenBank/DDBJ databases">
        <title>Nocardioides sp. strain MJB4 16S ribosomal RNA gene Genome sequencing and assembly.</title>
        <authorList>
            <person name="Kim I."/>
        </authorList>
    </citation>
    <scope>NUCLEOTIDE SEQUENCE</scope>
    <source>
        <strain evidence="4">MJB4</strain>
    </source>
</reference>
<dbReference type="PANTHER" id="PTHR13774">
    <property type="entry name" value="PHENAZINE BIOSYNTHESIS PROTEIN"/>
    <property type="match status" value="1"/>
</dbReference>
<keyword evidence="5" id="KW-1185">Reference proteome</keyword>
<evidence type="ECO:0000313" key="5">
    <source>
        <dbReference type="Proteomes" id="UP000616839"/>
    </source>
</evidence>
<dbReference type="Gene3D" id="3.10.310.10">
    <property type="entry name" value="Diaminopimelate Epimerase, Chain A, domain 1"/>
    <property type="match status" value="2"/>
</dbReference>
<dbReference type="AlphaFoldDB" id="A0A927K6D5"/>
<gene>
    <name evidence="4" type="ORF">IE331_13670</name>
</gene>
<accession>A0A927K6D5</accession>
<evidence type="ECO:0000313" key="4">
    <source>
        <dbReference type="EMBL" id="MBD8870678.1"/>
    </source>
</evidence>
<keyword evidence="2 4" id="KW-0413">Isomerase</keyword>
<dbReference type="PIRSF" id="PIRSF016184">
    <property type="entry name" value="PhzC_PhzF"/>
    <property type="match status" value="1"/>
</dbReference>
<dbReference type="GO" id="GO:0016853">
    <property type="term" value="F:isomerase activity"/>
    <property type="evidence" value="ECO:0007669"/>
    <property type="project" value="UniProtKB-KW"/>
</dbReference>
<comment type="caution">
    <text evidence="4">The sequence shown here is derived from an EMBL/GenBank/DDBJ whole genome shotgun (WGS) entry which is preliminary data.</text>
</comment>
<dbReference type="RefSeq" id="WP_192143952.1">
    <property type="nucleotide sequence ID" value="NZ_JACYXZ010000003.1"/>
</dbReference>
<organism evidence="4 5">
    <name type="scientific">Nocardioides donggukensis</name>
    <dbReference type="NCBI Taxonomy" id="2774019"/>
    <lineage>
        <taxon>Bacteria</taxon>
        <taxon>Bacillati</taxon>
        <taxon>Actinomycetota</taxon>
        <taxon>Actinomycetes</taxon>
        <taxon>Propionibacteriales</taxon>
        <taxon>Nocardioidaceae</taxon>
        <taxon>Nocardioides</taxon>
    </lineage>
</organism>
<dbReference type="InterPro" id="IPR003719">
    <property type="entry name" value="Phenazine_PhzF-like"/>
</dbReference>
<sequence>MDTELLRLSAFVSDGARGGNPAGVWLGDELPSPEEMLRVAAEVGYSETAFNQRLDERRWLTRYYSPQAEVTFCGHATIATGVALGERYGPGRFVLETVGGEVPVDVEETGDGSFRATLTSVEPAGRPLPDELLAAVLGALSWPAEVLDRDLPPGLAYAGAWHLVLPVESRSRLAEMAYDFDRMRAVMLAHDLTTIQIVHREGPSTYHARDPFPVGGVVEDPATGAAAAAFGAHLRAHGLLDPPARFTIHQGYDLGRPSDLLVTVPPAGGISVTGAAAPISA</sequence>
<comment type="similarity">
    <text evidence="1">Belongs to the PhzF family.</text>
</comment>
<dbReference type="Pfam" id="PF02567">
    <property type="entry name" value="PhzC-PhzF"/>
    <property type="match status" value="1"/>
</dbReference>
<evidence type="ECO:0000256" key="2">
    <source>
        <dbReference type="ARBA" id="ARBA00023235"/>
    </source>
</evidence>
<name>A0A927K6D5_9ACTN</name>
<dbReference type="SUPFAM" id="SSF54506">
    <property type="entry name" value="Diaminopimelate epimerase-like"/>
    <property type="match status" value="1"/>
</dbReference>
<protein>
    <submittedName>
        <fullName evidence="4">PhzF family phenazine biosynthesis isomerase</fullName>
    </submittedName>
</protein>